<evidence type="ECO:0000313" key="3">
    <source>
        <dbReference type="EMBL" id="KJA14635.1"/>
    </source>
</evidence>
<evidence type="ECO:0000313" key="4">
    <source>
        <dbReference type="Proteomes" id="UP000054270"/>
    </source>
</evidence>
<dbReference type="AlphaFoldDB" id="A0A0D2P222"/>
<dbReference type="EMBL" id="KN817671">
    <property type="protein sequence ID" value="KJA14635.1"/>
    <property type="molecule type" value="Genomic_DNA"/>
</dbReference>
<feature type="compositionally biased region" description="Polar residues" evidence="1">
    <location>
        <begin position="1"/>
        <end position="11"/>
    </location>
</feature>
<gene>
    <name evidence="2" type="ORF">HYPSUDRAFT_208551</name>
    <name evidence="3" type="ORF">HYPSUDRAFT_208553</name>
</gene>
<reference evidence="4" key="2">
    <citation type="submission" date="2014-04" db="EMBL/GenBank/DDBJ databases">
        <title>Evolutionary Origins and Diversification of the Mycorrhizal Mutualists.</title>
        <authorList>
            <consortium name="DOE Joint Genome Institute"/>
            <consortium name="Mycorrhizal Genomics Consortium"/>
            <person name="Kohler A."/>
            <person name="Kuo A."/>
            <person name="Nagy L.G."/>
            <person name="Floudas D."/>
            <person name="Copeland A."/>
            <person name="Barry K.W."/>
            <person name="Cichocki N."/>
            <person name="Veneault-Fourrey C."/>
            <person name="LaButti K."/>
            <person name="Lindquist E.A."/>
            <person name="Lipzen A."/>
            <person name="Lundell T."/>
            <person name="Morin E."/>
            <person name="Murat C."/>
            <person name="Riley R."/>
            <person name="Ohm R."/>
            <person name="Sun H."/>
            <person name="Tunlid A."/>
            <person name="Henrissat B."/>
            <person name="Grigoriev I.V."/>
            <person name="Hibbett D.S."/>
            <person name="Martin F."/>
        </authorList>
    </citation>
    <scope>NUCLEOTIDE SEQUENCE [LARGE SCALE GENOMIC DNA]</scope>
    <source>
        <strain evidence="4">FD-334 SS-4</strain>
    </source>
</reference>
<feature type="compositionally biased region" description="Basic and acidic residues" evidence="1">
    <location>
        <begin position="65"/>
        <end position="74"/>
    </location>
</feature>
<keyword evidence="4" id="KW-1185">Reference proteome</keyword>
<proteinExistence type="predicted"/>
<sequence>MPTKSTINPPSASEGEDELESKEDHHQDPREETPPVTVNEMIQGTIAECPSAALKFRITNPAIVERTRKAQEKATKKKGGKKRNTASSGSKWKVPPESSNEEGEEEQTQPMKKRKALTTKDSNGDPENSDEDEDEKVSIPLTCYIYIEHPAAPRVTKGKISDAEKYVQKGPFVLQSTDSYSTFLLSISGAAPCPVLNIVDDKITWRCQTPGNSPCMPLGGRTGYTAMIDAIKAKRTGQRVVIAMMPPPKKSAEKPHWDVDDKENVSERDFDYGELETSTTDDTIIQQRKKFNEVAGPLIKELKAKYPIGNHPLFPGMRIYTDKSTGWNWELTELKLNIWAAHIIEYLFF</sequence>
<protein>
    <submittedName>
        <fullName evidence="3">Uncharacterized protein</fullName>
    </submittedName>
</protein>
<evidence type="ECO:0000313" key="2">
    <source>
        <dbReference type="EMBL" id="KJA14634.1"/>
    </source>
</evidence>
<feature type="compositionally biased region" description="Basic and acidic residues" evidence="1">
    <location>
        <begin position="22"/>
        <end position="33"/>
    </location>
</feature>
<feature type="region of interest" description="Disordered" evidence="1">
    <location>
        <begin position="58"/>
        <end position="135"/>
    </location>
</feature>
<reference evidence="3" key="1">
    <citation type="submission" date="2014-04" db="EMBL/GenBank/DDBJ databases">
        <title>Evolutionary Origins and Diversification of the Mycorrhizal Mutualists.</title>
        <authorList>
            <consortium name="DOE Joint Genome Institute"/>
            <person name="Kohler A."/>
            <person name="Kuo A."/>
            <person name="Nagy L.G."/>
            <person name="Floudas D."/>
            <person name="Copeland A."/>
            <person name="Barry K.W."/>
            <person name="Cichocki N."/>
            <person name="Veneault-Fourrey C."/>
            <person name="LaButti K."/>
            <person name="Lindquist E.A."/>
            <person name="Lipzen A."/>
            <person name="Lundell T."/>
            <person name="Morin E."/>
            <person name="Murat C."/>
            <person name="Riley R."/>
            <person name="Ohm R."/>
            <person name="Sun H."/>
            <person name="Tunlid A."/>
            <person name="Henrissat B."/>
            <person name="Grigoriev I.V."/>
            <person name="Hibbett D.S."/>
            <person name="Martin F."/>
            <person name="Consortium M.G."/>
        </authorList>
    </citation>
    <scope>NUCLEOTIDE SEQUENCE [LARGE SCALE GENOMIC DNA]</scope>
    <source>
        <strain evidence="3">FD-334 SS-4</strain>
    </source>
</reference>
<dbReference type="OrthoDB" id="3069748at2759"/>
<organism evidence="3 4">
    <name type="scientific">Hypholoma sublateritium (strain FD-334 SS-4)</name>
    <dbReference type="NCBI Taxonomy" id="945553"/>
    <lineage>
        <taxon>Eukaryota</taxon>
        <taxon>Fungi</taxon>
        <taxon>Dikarya</taxon>
        <taxon>Basidiomycota</taxon>
        <taxon>Agaricomycotina</taxon>
        <taxon>Agaricomycetes</taxon>
        <taxon>Agaricomycetidae</taxon>
        <taxon>Agaricales</taxon>
        <taxon>Agaricineae</taxon>
        <taxon>Strophariaceae</taxon>
        <taxon>Hypholoma</taxon>
    </lineage>
</organism>
<feature type="compositionally biased region" description="Basic residues" evidence="1">
    <location>
        <begin position="75"/>
        <end position="84"/>
    </location>
</feature>
<evidence type="ECO:0000256" key="1">
    <source>
        <dbReference type="SAM" id="MobiDB-lite"/>
    </source>
</evidence>
<feature type="region of interest" description="Disordered" evidence="1">
    <location>
        <begin position="1"/>
        <end position="44"/>
    </location>
</feature>
<dbReference type="EMBL" id="KN817671">
    <property type="protein sequence ID" value="KJA14634.1"/>
    <property type="molecule type" value="Genomic_DNA"/>
</dbReference>
<accession>A0A0D2P222</accession>
<name>A0A0D2P222_HYPSF</name>
<dbReference type="Proteomes" id="UP000054270">
    <property type="component" value="Unassembled WGS sequence"/>
</dbReference>